<dbReference type="Gene3D" id="2.40.10.10">
    <property type="entry name" value="Trypsin-like serine proteases"/>
    <property type="match status" value="2"/>
</dbReference>
<feature type="domain" description="Peptidase S1" evidence="2">
    <location>
        <begin position="24"/>
        <end position="264"/>
    </location>
</feature>
<dbReference type="InterPro" id="IPR043504">
    <property type="entry name" value="Peptidase_S1_PA_chymotrypsin"/>
</dbReference>
<dbReference type="SMART" id="SM00020">
    <property type="entry name" value="Tryp_SPc"/>
    <property type="match status" value="1"/>
</dbReference>
<keyword evidence="4" id="KW-1185">Reference proteome</keyword>
<dbReference type="SUPFAM" id="SSF50494">
    <property type="entry name" value="Trypsin-like serine proteases"/>
    <property type="match status" value="1"/>
</dbReference>
<dbReference type="Proteomes" id="UP001642540">
    <property type="component" value="Unassembled WGS sequence"/>
</dbReference>
<evidence type="ECO:0000313" key="3">
    <source>
        <dbReference type="EMBL" id="CAL8133623.1"/>
    </source>
</evidence>
<dbReference type="InterPro" id="IPR009003">
    <property type="entry name" value="Peptidase_S1_PA"/>
</dbReference>
<gene>
    <name evidence="3" type="ORF">ODALV1_LOCUS25150</name>
</gene>
<dbReference type="Pfam" id="PF00089">
    <property type="entry name" value="Trypsin"/>
    <property type="match status" value="1"/>
</dbReference>
<comment type="caution">
    <text evidence="3">The sequence shown here is derived from an EMBL/GenBank/DDBJ whole genome shotgun (WGS) entry which is preliminary data.</text>
</comment>
<name>A0ABP1RRD5_9HEXA</name>
<sequence length="264" mass="28618">MLRSAPSSGAETLRSTHRSLDLKIVGGVNATDAEFPYLVSLQMNPEFGNRYHYCSGSIFNASHIISAANCVEGRSVSEIQVVAGALTLQTTGADDPFIQRRDVVLVNIHSQFDPETLQNNVALLSLNEQLQFNSRIQPVVLPQQQMFVGNCTVVGWGSNLTPDGPSPEPQFLLKQNMTIVSLADCQSIYEFIYEIADTMICSKGTKDEETQGPCAGDTGSPLLCTDASNNATVIAGIFSWSMVPCGDSSYPSIYTNITTMETIF</sequence>
<evidence type="ECO:0000259" key="2">
    <source>
        <dbReference type="PROSITE" id="PS50240"/>
    </source>
</evidence>
<dbReference type="CDD" id="cd00190">
    <property type="entry name" value="Tryp_SPc"/>
    <property type="match status" value="1"/>
</dbReference>
<dbReference type="PRINTS" id="PR00722">
    <property type="entry name" value="CHYMOTRYPSIN"/>
</dbReference>
<reference evidence="3 4" key="1">
    <citation type="submission" date="2024-08" db="EMBL/GenBank/DDBJ databases">
        <authorList>
            <person name="Cucini C."/>
            <person name="Frati F."/>
        </authorList>
    </citation>
    <scope>NUCLEOTIDE SEQUENCE [LARGE SCALE GENOMIC DNA]</scope>
</reference>
<organism evidence="3 4">
    <name type="scientific">Orchesella dallaii</name>
    <dbReference type="NCBI Taxonomy" id="48710"/>
    <lineage>
        <taxon>Eukaryota</taxon>
        <taxon>Metazoa</taxon>
        <taxon>Ecdysozoa</taxon>
        <taxon>Arthropoda</taxon>
        <taxon>Hexapoda</taxon>
        <taxon>Collembola</taxon>
        <taxon>Entomobryomorpha</taxon>
        <taxon>Entomobryoidea</taxon>
        <taxon>Orchesellidae</taxon>
        <taxon>Orchesellinae</taxon>
        <taxon>Orchesella</taxon>
    </lineage>
</organism>
<dbReference type="PANTHER" id="PTHR24250:SF27">
    <property type="entry name" value="ELASTASE 2 LIKE"/>
    <property type="match status" value="1"/>
</dbReference>
<dbReference type="PANTHER" id="PTHR24250">
    <property type="entry name" value="CHYMOTRYPSIN-RELATED"/>
    <property type="match status" value="1"/>
</dbReference>
<proteinExistence type="predicted"/>
<evidence type="ECO:0000256" key="1">
    <source>
        <dbReference type="ARBA" id="ARBA00023157"/>
    </source>
</evidence>
<protein>
    <recommendedName>
        <fullName evidence="2">Peptidase S1 domain-containing protein</fullName>
    </recommendedName>
</protein>
<accession>A0ABP1RRD5</accession>
<dbReference type="EMBL" id="CAXLJM020000101">
    <property type="protein sequence ID" value="CAL8133623.1"/>
    <property type="molecule type" value="Genomic_DNA"/>
</dbReference>
<dbReference type="InterPro" id="IPR001254">
    <property type="entry name" value="Trypsin_dom"/>
</dbReference>
<dbReference type="InterPro" id="IPR001314">
    <property type="entry name" value="Peptidase_S1A"/>
</dbReference>
<keyword evidence="1" id="KW-1015">Disulfide bond</keyword>
<evidence type="ECO:0000313" key="4">
    <source>
        <dbReference type="Proteomes" id="UP001642540"/>
    </source>
</evidence>
<dbReference type="PROSITE" id="PS50240">
    <property type="entry name" value="TRYPSIN_DOM"/>
    <property type="match status" value="1"/>
</dbReference>